<dbReference type="GO" id="GO:0015074">
    <property type="term" value="P:DNA integration"/>
    <property type="evidence" value="ECO:0007669"/>
    <property type="project" value="UniProtKB-KW"/>
</dbReference>
<dbReference type="RefSeq" id="WP_066087971.1">
    <property type="nucleotide sequence ID" value="NZ_CP017476.1"/>
</dbReference>
<evidence type="ECO:0000256" key="2">
    <source>
        <dbReference type="ARBA" id="ARBA00022908"/>
    </source>
</evidence>
<evidence type="ECO:0000313" key="8">
    <source>
        <dbReference type="EMBL" id="OAD42680.1"/>
    </source>
</evidence>
<feature type="region of interest" description="Disordered" evidence="5">
    <location>
        <begin position="420"/>
        <end position="455"/>
    </location>
</feature>
<dbReference type="PANTHER" id="PTHR30349:SF41">
    <property type="entry name" value="INTEGRASE_RECOMBINASE PROTEIN MJ0367-RELATED"/>
    <property type="match status" value="1"/>
</dbReference>
<evidence type="ECO:0000256" key="1">
    <source>
        <dbReference type="ARBA" id="ARBA00008857"/>
    </source>
</evidence>
<comment type="similarity">
    <text evidence="1">Belongs to the 'phage' integrase family.</text>
</comment>
<keyword evidence="3" id="KW-0238">DNA-binding</keyword>
<dbReference type="STRING" id="1763535.LPB072_10215"/>
<evidence type="ECO:0000259" key="6">
    <source>
        <dbReference type="PROSITE" id="PS51898"/>
    </source>
</evidence>
<dbReference type="PANTHER" id="PTHR30349">
    <property type="entry name" value="PHAGE INTEGRASE-RELATED"/>
    <property type="match status" value="1"/>
</dbReference>
<reference evidence="7 10" key="2">
    <citation type="submission" date="2016-10" db="EMBL/GenBank/DDBJ databases">
        <title>Hydorgenophaga sp. LPB0072 isolated from gastropod.</title>
        <authorList>
            <person name="Kim E."/>
            <person name="Yi H."/>
        </authorList>
    </citation>
    <scope>NUCLEOTIDE SEQUENCE [LARGE SCALE GENOMIC DNA]</scope>
    <source>
        <strain evidence="7 10">LPB0072</strain>
    </source>
</reference>
<dbReference type="OrthoDB" id="662444at2"/>
<dbReference type="GO" id="GO:0006310">
    <property type="term" value="P:DNA recombination"/>
    <property type="evidence" value="ECO:0007669"/>
    <property type="project" value="UniProtKB-KW"/>
</dbReference>
<name>A0A163CJ41_9BURK</name>
<feature type="region of interest" description="Disordered" evidence="5">
    <location>
        <begin position="1"/>
        <end position="31"/>
    </location>
</feature>
<feature type="compositionally biased region" description="Basic and acidic residues" evidence="5">
    <location>
        <begin position="446"/>
        <end position="455"/>
    </location>
</feature>
<keyword evidence="4" id="KW-0233">DNA recombination</keyword>
<feature type="region of interest" description="Disordered" evidence="5">
    <location>
        <begin position="485"/>
        <end position="505"/>
    </location>
</feature>
<dbReference type="Gene3D" id="1.10.443.10">
    <property type="entry name" value="Intergrase catalytic core"/>
    <property type="match status" value="1"/>
</dbReference>
<dbReference type="EMBL" id="CP017476">
    <property type="protein sequence ID" value="AOW13174.1"/>
    <property type="molecule type" value="Genomic_DNA"/>
</dbReference>
<evidence type="ECO:0000256" key="5">
    <source>
        <dbReference type="SAM" id="MobiDB-lite"/>
    </source>
</evidence>
<evidence type="ECO:0000256" key="3">
    <source>
        <dbReference type="ARBA" id="ARBA00023125"/>
    </source>
</evidence>
<sequence length="515" mass="56338">MANAKMPSPFKVRGKWRGQVSLKNGQRPSKDFETYRDAKQYISDTLSERKTEHKPRLGGPTQTTLTEALTYYAGLYTVNKGGARAELNRINHYREGAGFQPLSIVLDDKGAKALQESPRKRGPSAFENHNVERRAVRQATYQRIAKLARMMCSTLSKADIRELMADMEREGLSASSIQKEVALLRHVFNMAITEWNWLGFSNPAEGIKLGKSNQRFVFVTPAQEAALWKALGECDNPYVGHWVALALETTLRPGSMNALRWDQTDLENRVAFTPSKTGPVPVALSQTAVKVLQNMPRSACGKVFPMSANAMDLAWDGARIKAGLPTLRLADLRHLSATRYARRGLTAPQLQKMLGHKSMTMAQVYINLVQNDMLDALDRVESSASVYSIAPLEGQSAADVQKARRSERLAQAVAKKVLAKGSASPNAADNASAVAKMATETAPDTALEKGPEEALRASLAADLSAQADQAPTYPVAEKDAEHITEAPRATGTDAAQPFEPRTSGRVIHVQFGKRG</sequence>
<dbReference type="InterPro" id="IPR010998">
    <property type="entry name" value="Integrase_recombinase_N"/>
</dbReference>
<dbReference type="Proteomes" id="UP000185680">
    <property type="component" value="Chromosome"/>
</dbReference>
<gene>
    <name evidence="7" type="ORF">LPB072_10215</name>
    <name evidence="8" type="ORF">LPB72_07160</name>
</gene>
<dbReference type="InterPro" id="IPR050090">
    <property type="entry name" value="Tyrosine_recombinase_XerCD"/>
</dbReference>
<dbReference type="CDD" id="cd00796">
    <property type="entry name" value="INT_Rci_Hp1_C"/>
    <property type="match status" value="1"/>
</dbReference>
<dbReference type="Proteomes" id="UP000185657">
    <property type="component" value="Unassembled WGS sequence"/>
</dbReference>
<dbReference type="AlphaFoldDB" id="A0A163CJ41"/>
<dbReference type="Gene3D" id="1.10.150.130">
    <property type="match status" value="1"/>
</dbReference>
<evidence type="ECO:0000313" key="10">
    <source>
        <dbReference type="Proteomes" id="UP000185680"/>
    </source>
</evidence>
<dbReference type="SUPFAM" id="SSF56349">
    <property type="entry name" value="DNA breaking-rejoining enzymes"/>
    <property type="match status" value="1"/>
</dbReference>
<dbReference type="EMBL" id="LVWD01000007">
    <property type="protein sequence ID" value="OAD42680.1"/>
    <property type="molecule type" value="Genomic_DNA"/>
</dbReference>
<feature type="domain" description="Tyr recombinase" evidence="6">
    <location>
        <begin position="214"/>
        <end position="378"/>
    </location>
</feature>
<proteinExistence type="inferred from homology"/>
<keyword evidence="9" id="KW-1185">Reference proteome</keyword>
<protein>
    <recommendedName>
        <fullName evidence="6">Tyr recombinase domain-containing protein</fullName>
    </recommendedName>
</protein>
<reference evidence="8 9" key="1">
    <citation type="submission" date="2016-02" db="EMBL/GenBank/DDBJ databases">
        <title>Draft genome sequence of Hydrogenophaga sp. LPB0072.</title>
        <authorList>
            <person name="Shin S.-K."/>
            <person name="Yi H."/>
        </authorList>
    </citation>
    <scope>NUCLEOTIDE SEQUENCE [LARGE SCALE GENOMIC DNA]</scope>
    <source>
        <strain evidence="8 9">LPB0072</strain>
    </source>
</reference>
<accession>A0A163CJ41</accession>
<dbReference type="GO" id="GO:0003677">
    <property type="term" value="F:DNA binding"/>
    <property type="evidence" value="ECO:0007669"/>
    <property type="project" value="UniProtKB-KW"/>
</dbReference>
<evidence type="ECO:0000313" key="9">
    <source>
        <dbReference type="Proteomes" id="UP000185657"/>
    </source>
</evidence>
<dbReference type="PROSITE" id="PS51898">
    <property type="entry name" value="TYR_RECOMBINASE"/>
    <property type="match status" value="1"/>
</dbReference>
<evidence type="ECO:0000256" key="4">
    <source>
        <dbReference type="ARBA" id="ARBA00023172"/>
    </source>
</evidence>
<feature type="compositionally biased region" description="Low complexity" evidence="5">
    <location>
        <begin position="420"/>
        <end position="438"/>
    </location>
</feature>
<keyword evidence="2" id="KW-0229">DNA integration</keyword>
<dbReference type="KEGG" id="hyl:LPB072_10215"/>
<organism evidence="7 10">
    <name type="scientific">Hydrogenophaga crassostreae</name>
    <dbReference type="NCBI Taxonomy" id="1763535"/>
    <lineage>
        <taxon>Bacteria</taxon>
        <taxon>Pseudomonadati</taxon>
        <taxon>Pseudomonadota</taxon>
        <taxon>Betaproteobacteria</taxon>
        <taxon>Burkholderiales</taxon>
        <taxon>Comamonadaceae</taxon>
        <taxon>Hydrogenophaga</taxon>
    </lineage>
</organism>
<dbReference type="InterPro" id="IPR011010">
    <property type="entry name" value="DNA_brk_join_enz"/>
</dbReference>
<dbReference type="InterPro" id="IPR013762">
    <property type="entry name" value="Integrase-like_cat_sf"/>
</dbReference>
<dbReference type="InterPro" id="IPR002104">
    <property type="entry name" value="Integrase_catalytic"/>
</dbReference>
<evidence type="ECO:0000313" key="7">
    <source>
        <dbReference type="EMBL" id="AOW13174.1"/>
    </source>
</evidence>
<dbReference type="Pfam" id="PF00589">
    <property type="entry name" value="Phage_integrase"/>
    <property type="match status" value="1"/>
</dbReference>